<accession>A0AAN0T3R0</accession>
<evidence type="ECO:0008006" key="3">
    <source>
        <dbReference type="Google" id="ProtNLM"/>
    </source>
</evidence>
<evidence type="ECO:0000313" key="1">
    <source>
        <dbReference type="EMBL" id="AJO21459.1"/>
    </source>
</evidence>
<protein>
    <recommendedName>
        <fullName evidence="3">Cytoplasmic protein</fullName>
    </recommendedName>
</protein>
<reference evidence="2" key="1">
    <citation type="submission" date="2015-01" db="EMBL/GenBank/DDBJ databases">
        <title>Comparative genome analysis of Bacillus coagulans HM-08, Clostridium butyricum HM-68, Bacillus subtilis HM-66 and Bacillus paralicheniformis BL-09.</title>
        <authorList>
            <person name="Zhang H."/>
        </authorList>
    </citation>
    <scope>NUCLEOTIDE SEQUENCE [LARGE SCALE GENOMIC DNA]</scope>
    <source>
        <strain evidence="2">HM-08</strain>
    </source>
</reference>
<dbReference type="Gene3D" id="3.30.500.20">
    <property type="entry name" value="BH3703-like domains"/>
    <property type="match status" value="1"/>
</dbReference>
<dbReference type="InterPro" id="IPR036170">
    <property type="entry name" value="YezG-like_sf"/>
</dbReference>
<dbReference type="Proteomes" id="UP000032024">
    <property type="component" value="Chromosome"/>
</dbReference>
<proteinExistence type="predicted"/>
<dbReference type="InterPro" id="IPR006728">
    <property type="entry name" value="YezG-like"/>
</dbReference>
<dbReference type="NCBIfam" id="TIGR01741">
    <property type="entry name" value="staph_tand_hypo"/>
    <property type="match status" value="1"/>
</dbReference>
<keyword evidence="2" id="KW-1185">Reference proteome</keyword>
<dbReference type="RefSeq" id="WP_017551160.1">
    <property type="nucleotide sequence ID" value="NZ_CP010525.1"/>
</dbReference>
<evidence type="ECO:0000313" key="2">
    <source>
        <dbReference type="Proteomes" id="UP000032024"/>
    </source>
</evidence>
<organism evidence="1 2">
    <name type="scientific">Heyndrickxia coagulans</name>
    <name type="common">Weizmannia coagulans</name>
    <dbReference type="NCBI Taxonomy" id="1398"/>
    <lineage>
        <taxon>Bacteria</taxon>
        <taxon>Bacillati</taxon>
        <taxon>Bacillota</taxon>
        <taxon>Bacilli</taxon>
        <taxon>Bacillales</taxon>
        <taxon>Bacillaceae</taxon>
        <taxon>Heyndrickxia</taxon>
    </lineage>
</organism>
<dbReference type="AlphaFoldDB" id="A0AAN0T3R0"/>
<sequence length="136" mass="16744">MNTENMENIYQNIANVLNDMLPEEWSRILLYAEIREGYAHIFFYYYPINSKKPIYSLKIEEKFNLDIQRYSELENQLYDYCEELWHEFGVQQQEEWTSLTFILDNNGKMKVHYQYNDLSEIDPTSKRKQWEEKYLP</sequence>
<name>A0AAN0T3R0_HEYCO</name>
<dbReference type="Pfam" id="PF04634">
    <property type="entry name" value="YezG-like"/>
    <property type="match status" value="1"/>
</dbReference>
<dbReference type="EMBL" id="CP010525">
    <property type="protein sequence ID" value="AJO21459.1"/>
    <property type="molecule type" value="Genomic_DNA"/>
</dbReference>
<dbReference type="SUPFAM" id="SSF160424">
    <property type="entry name" value="BH3703-like"/>
    <property type="match status" value="1"/>
</dbReference>
<gene>
    <name evidence="1" type="ORF">SB48_HM08orf01017</name>
</gene>